<name>A0ABR7G6A7_9FIRM</name>
<dbReference type="EMBL" id="JACOPE010000001">
    <property type="protein sequence ID" value="MBC5682961.1"/>
    <property type="molecule type" value="Genomic_DNA"/>
</dbReference>
<gene>
    <name evidence="2" type="ORF">H8S40_05155</name>
</gene>
<evidence type="ECO:0000313" key="3">
    <source>
        <dbReference type="Proteomes" id="UP000631576"/>
    </source>
</evidence>
<dbReference type="PANTHER" id="PTHR30419">
    <property type="entry name" value="HTH-TYPE TRANSCRIPTIONAL REGULATOR YBHD"/>
    <property type="match status" value="1"/>
</dbReference>
<keyword evidence="3" id="KW-1185">Reference proteome</keyword>
<dbReference type="SUPFAM" id="SSF46785">
    <property type="entry name" value="Winged helix' DNA-binding domain"/>
    <property type="match status" value="1"/>
</dbReference>
<dbReference type="InterPro" id="IPR050950">
    <property type="entry name" value="HTH-type_LysR_regulators"/>
</dbReference>
<dbReference type="Gene3D" id="3.40.190.10">
    <property type="entry name" value="Periplasmic binding protein-like II"/>
    <property type="match status" value="2"/>
</dbReference>
<dbReference type="Proteomes" id="UP000631576">
    <property type="component" value="Unassembled WGS sequence"/>
</dbReference>
<reference evidence="2 3" key="1">
    <citation type="submission" date="2020-08" db="EMBL/GenBank/DDBJ databases">
        <title>Genome public.</title>
        <authorList>
            <person name="Liu C."/>
            <person name="Sun Q."/>
        </authorList>
    </citation>
    <scope>NUCLEOTIDE SEQUENCE [LARGE SCALE GENOMIC DNA]</scope>
    <source>
        <strain evidence="2 3">NSJ-13</strain>
    </source>
</reference>
<dbReference type="Gene3D" id="1.10.10.10">
    <property type="entry name" value="Winged helix-like DNA-binding domain superfamily/Winged helix DNA-binding domain"/>
    <property type="match status" value="1"/>
</dbReference>
<protein>
    <submittedName>
        <fullName evidence="2">LysR family transcriptional regulator</fullName>
    </submittedName>
</protein>
<dbReference type="InterPro" id="IPR036388">
    <property type="entry name" value="WH-like_DNA-bd_sf"/>
</dbReference>
<evidence type="ECO:0000313" key="2">
    <source>
        <dbReference type="EMBL" id="MBC5682961.1"/>
    </source>
</evidence>
<dbReference type="PROSITE" id="PS50931">
    <property type="entry name" value="HTH_LYSR"/>
    <property type="match status" value="1"/>
</dbReference>
<dbReference type="PRINTS" id="PR00039">
    <property type="entry name" value="HTHLYSR"/>
</dbReference>
<proteinExistence type="predicted"/>
<organism evidence="2 3">
    <name type="scientific">Ruminococcus hominis</name>
    <dbReference type="NCBI Taxonomy" id="2763065"/>
    <lineage>
        <taxon>Bacteria</taxon>
        <taxon>Bacillati</taxon>
        <taxon>Bacillota</taxon>
        <taxon>Clostridia</taxon>
        <taxon>Eubacteriales</taxon>
        <taxon>Oscillospiraceae</taxon>
        <taxon>Ruminococcus</taxon>
    </lineage>
</organism>
<dbReference type="PANTHER" id="PTHR30419:SF8">
    <property type="entry name" value="NITROGEN ASSIMILATION TRANSCRIPTIONAL ACTIVATOR-RELATED"/>
    <property type="match status" value="1"/>
</dbReference>
<dbReference type="InterPro" id="IPR036390">
    <property type="entry name" value="WH_DNA-bd_sf"/>
</dbReference>
<sequence>MNLLQIKYFLEVSKTLNFTNAAQNLFVSQPAFSRQIQALEEELGVKLLFRNNRKVVLTEAGKVFQNRFKKIVNEIEESLEEVKSKTAHQDFVRIGVLQVITSELIDNLLEKLCGFFSPEKIQIYRYRFDELKEDFEKDKIDIVISLGGFLSERSEIEHYTLERISAGIICSKEMKFNQKKKEVLYQELKNKKLICVEKELDPEFGKYQEMILHKLQIASEQVIYTGDVINTILHLHKKDGYSIFYKNPDLLESEKIQFIPIEDESIYFKIMISWKREKKFPIKEVFG</sequence>
<dbReference type="InterPro" id="IPR000847">
    <property type="entry name" value="LysR_HTH_N"/>
</dbReference>
<evidence type="ECO:0000259" key="1">
    <source>
        <dbReference type="PROSITE" id="PS50931"/>
    </source>
</evidence>
<feature type="domain" description="HTH lysR-type" evidence="1">
    <location>
        <begin position="1"/>
        <end position="58"/>
    </location>
</feature>
<dbReference type="Pfam" id="PF00126">
    <property type="entry name" value="HTH_1"/>
    <property type="match status" value="1"/>
</dbReference>
<comment type="caution">
    <text evidence="2">The sequence shown here is derived from an EMBL/GenBank/DDBJ whole genome shotgun (WGS) entry which is preliminary data.</text>
</comment>
<dbReference type="RefSeq" id="WP_186864749.1">
    <property type="nucleotide sequence ID" value="NZ_JACOPE010000001.1"/>
</dbReference>
<accession>A0ABR7G6A7</accession>
<dbReference type="SUPFAM" id="SSF53850">
    <property type="entry name" value="Periplasmic binding protein-like II"/>
    <property type="match status" value="1"/>
</dbReference>